<sequence length="376" mass="39637">MKRFISLALILLFVALIGGCGKKTVTQEEEVLVPVEIAKTQLADLTHTLNTTGEIIPFAEVAVAPKVSGRVAAIHVKVGDRVSRGQVLLELDATEARNAKTMAEAGVGVARANLNKAKQGLADAELDYNRTKALYDSQAVAKAQFEQAESMLNNARIGVELAGEQLKQAEATLQNAEETYNNFTVTSPLSGLVATVNIENGELAGPQATALTVVELATVKVKVNLSENAVVSIKKGAEVPVTINSLNKTLTGTVASVAPKADPATRAFPVEIHLNNKDGDLKAGMVAVLDLQTGLSQGTVTVPVDALLERDGQYWVYVLEDGKAKEVTVKKGITDGQLVEITEGLQEGQDVIVSGNHLVTDGQRVKVVDSQGGASN</sequence>
<evidence type="ECO:0000313" key="5">
    <source>
        <dbReference type="EMBL" id="VFU14413.1"/>
    </source>
</evidence>
<name>A0A485M1P8_9ZZZZ</name>
<dbReference type="InterPro" id="IPR058625">
    <property type="entry name" value="MdtA-like_BSH"/>
</dbReference>
<dbReference type="NCBIfam" id="TIGR01730">
    <property type="entry name" value="RND_mfp"/>
    <property type="match status" value="1"/>
</dbReference>
<feature type="domain" description="Multidrug resistance protein MdtA-like barrel-sandwich hybrid" evidence="2">
    <location>
        <begin position="61"/>
        <end position="211"/>
    </location>
</feature>
<dbReference type="Pfam" id="PF25954">
    <property type="entry name" value="Beta-barrel_RND_2"/>
    <property type="match status" value="1"/>
</dbReference>
<protein>
    <submittedName>
        <fullName evidence="5">Macrolide export protein MacA</fullName>
    </submittedName>
</protein>
<dbReference type="EMBL" id="CAADRN010000168">
    <property type="protein sequence ID" value="VFU14413.1"/>
    <property type="molecule type" value="Genomic_DNA"/>
</dbReference>
<reference evidence="5" key="1">
    <citation type="submission" date="2019-03" db="EMBL/GenBank/DDBJ databases">
        <authorList>
            <person name="Hao L."/>
        </authorList>
    </citation>
    <scope>NUCLEOTIDE SEQUENCE</scope>
</reference>
<dbReference type="Gene3D" id="2.40.50.100">
    <property type="match status" value="1"/>
</dbReference>
<dbReference type="AlphaFoldDB" id="A0A485M1P8"/>
<keyword evidence="1" id="KW-0175">Coiled coil</keyword>
<proteinExistence type="predicted"/>
<dbReference type="InterPro" id="IPR058792">
    <property type="entry name" value="Beta-barrel_RND_2"/>
</dbReference>
<dbReference type="Pfam" id="PF25989">
    <property type="entry name" value="YknX_C"/>
    <property type="match status" value="1"/>
</dbReference>
<dbReference type="InterPro" id="IPR058637">
    <property type="entry name" value="YknX-like_C"/>
</dbReference>
<dbReference type="PANTHER" id="PTHR30469">
    <property type="entry name" value="MULTIDRUG RESISTANCE PROTEIN MDTA"/>
    <property type="match status" value="1"/>
</dbReference>
<feature type="coiled-coil region" evidence="1">
    <location>
        <begin position="159"/>
        <end position="186"/>
    </location>
</feature>
<dbReference type="PROSITE" id="PS51257">
    <property type="entry name" value="PROKAR_LIPOPROTEIN"/>
    <property type="match status" value="1"/>
</dbReference>
<dbReference type="SUPFAM" id="SSF111369">
    <property type="entry name" value="HlyD-like secretion proteins"/>
    <property type="match status" value="1"/>
</dbReference>
<accession>A0A485M1P8</accession>
<dbReference type="Gene3D" id="2.40.420.20">
    <property type="match status" value="1"/>
</dbReference>
<feature type="domain" description="YknX-like C-terminal permuted SH3-like" evidence="4">
    <location>
        <begin position="300"/>
        <end position="367"/>
    </location>
</feature>
<evidence type="ECO:0000259" key="3">
    <source>
        <dbReference type="Pfam" id="PF25954"/>
    </source>
</evidence>
<evidence type="ECO:0000259" key="2">
    <source>
        <dbReference type="Pfam" id="PF25917"/>
    </source>
</evidence>
<dbReference type="Pfam" id="PF25917">
    <property type="entry name" value="BSH_RND"/>
    <property type="match status" value="1"/>
</dbReference>
<evidence type="ECO:0000256" key="1">
    <source>
        <dbReference type="SAM" id="Coils"/>
    </source>
</evidence>
<dbReference type="GO" id="GO:1990281">
    <property type="term" value="C:efflux pump complex"/>
    <property type="evidence" value="ECO:0007669"/>
    <property type="project" value="TreeGrafter"/>
</dbReference>
<dbReference type="Gene3D" id="2.40.30.170">
    <property type="match status" value="1"/>
</dbReference>
<gene>
    <name evidence="5" type="primary">macA</name>
    <name evidence="5" type="ORF">SCFA_250004</name>
</gene>
<dbReference type="GO" id="GO:0015562">
    <property type="term" value="F:efflux transmembrane transporter activity"/>
    <property type="evidence" value="ECO:0007669"/>
    <property type="project" value="TreeGrafter"/>
</dbReference>
<dbReference type="Gene3D" id="1.10.287.470">
    <property type="entry name" value="Helix hairpin bin"/>
    <property type="match status" value="1"/>
</dbReference>
<evidence type="ECO:0000259" key="4">
    <source>
        <dbReference type="Pfam" id="PF25989"/>
    </source>
</evidence>
<feature type="domain" description="CusB-like beta-barrel" evidence="3">
    <location>
        <begin position="221"/>
        <end position="293"/>
    </location>
</feature>
<organism evidence="5">
    <name type="scientific">anaerobic digester metagenome</name>
    <dbReference type="NCBI Taxonomy" id="1263854"/>
    <lineage>
        <taxon>unclassified sequences</taxon>
        <taxon>metagenomes</taxon>
        <taxon>ecological metagenomes</taxon>
    </lineage>
</organism>
<dbReference type="PANTHER" id="PTHR30469:SF33">
    <property type="entry name" value="SLR1207 PROTEIN"/>
    <property type="match status" value="1"/>
</dbReference>
<dbReference type="InterPro" id="IPR006143">
    <property type="entry name" value="RND_pump_MFP"/>
</dbReference>